<keyword evidence="2" id="KW-0812">Transmembrane</keyword>
<accession>A0AAD2CI93</accession>
<evidence type="ECO:0000256" key="1">
    <source>
        <dbReference type="SAM" id="MobiDB-lite"/>
    </source>
</evidence>
<feature type="transmembrane region" description="Helical" evidence="2">
    <location>
        <begin position="110"/>
        <end position="131"/>
    </location>
</feature>
<evidence type="ECO:0000313" key="3">
    <source>
        <dbReference type="EMBL" id="CAJ1935006.1"/>
    </source>
</evidence>
<feature type="transmembrane region" description="Helical" evidence="2">
    <location>
        <begin position="351"/>
        <end position="373"/>
    </location>
</feature>
<keyword evidence="2" id="KW-0472">Membrane</keyword>
<feature type="transmembrane region" description="Helical" evidence="2">
    <location>
        <begin position="71"/>
        <end position="90"/>
    </location>
</feature>
<dbReference type="EMBL" id="CAKOGP040000435">
    <property type="protein sequence ID" value="CAJ1935006.1"/>
    <property type="molecule type" value="Genomic_DNA"/>
</dbReference>
<protein>
    <submittedName>
        <fullName evidence="3">Uncharacterized protein</fullName>
    </submittedName>
</protein>
<keyword evidence="2" id="KW-1133">Transmembrane helix</keyword>
<sequence>MSESEEQAPRSSGNCLKTFCSGLTMTGGDMGSLSQLFFDNLSTLLGALFAIQDLTNFGPNAVSKGVMDEYVWGRIVPGVGITLLIGNIYYSWQAVRLTNKYGRPYTAQPYGLNTPAAFAFVFNIIYAVFFAEGGGDAGFIKGYKVALVANFITGLISILFGCFGPLILKVVPPAALLVPIAGIGFAFLGIEQVSYSIAAPIVGYSAIMWVFLGWYAGVRIGVGKYRIPEALQVILVGVILGWATGLNDPEDTKQAAELVKWWGPVWSAGDMFGDFGMVKDYLGIVIPIGISAAATTLMCLVSAKEAGDPFPVRETMIIDGIGTCIASFFGSPFGTVVYIGHPAHKASGAKVGYSLVNGIIYFIMSFFGILALIQSLVNQATIGPIVLFVGLMVNQEALDFIPSRHYPAYVIGLFPSVYDWVTNVSGRAPLTDDGTFNTNTPGGAGWIGVLGWKRGALLVSMLWVAMLVNVIDRQWKVATIWALITAMFALFGIIHVPEAGFDNFDDAFWEQCTSNGCWEFGYQWMYFVSYIILTATFALVGFASKLDSTIEDPIDDETRHAFDDWFSEASMDTTVHRKKDMKDLPPGVEKVASDEPDEKLPSDTENGDEAQA</sequence>
<dbReference type="PANTHER" id="PTHR31610">
    <property type="entry name" value="SLR0360 PROTEIN"/>
    <property type="match status" value="1"/>
</dbReference>
<feature type="transmembrane region" description="Helical" evidence="2">
    <location>
        <begin position="524"/>
        <end position="543"/>
    </location>
</feature>
<feature type="transmembrane region" description="Helical" evidence="2">
    <location>
        <begin position="143"/>
        <end position="163"/>
    </location>
</feature>
<keyword evidence="4" id="KW-1185">Reference proteome</keyword>
<evidence type="ECO:0000313" key="4">
    <source>
        <dbReference type="Proteomes" id="UP001295423"/>
    </source>
</evidence>
<feature type="transmembrane region" description="Helical" evidence="2">
    <location>
        <begin position="478"/>
        <end position="496"/>
    </location>
</feature>
<dbReference type="Proteomes" id="UP001295423">
    <property type="component" value="Unassembled WGS sequence"/>
</dbReference>
<reference evidence="3" key="1">
    <citation type="submission" date="2023-08" db="EMBL/GenBank/DDBJ databases">
        <authorList>
            <person name="Audoor S."/>
            <person name="Bilcke G."/>
        </authorList>
    </citation>
    <scope>NUCLEOTIDE SEQUENCE</scope>
</reference>
<feature type="transmembrane region" description="Helical" evidence="2">
    <location>
        <begin position="196"/>
        <end position="218"/>
    </location>
</feature>
<organism evidence="3 4">
    <name type="scientific">Cylindrotheca closterium</name>
    <dbReference type="NCBI Taxonomy" id="2856"/>
    <lineage>
        <taxon>Eukaryota</taxon>
        <taxon>Sar</taxon>
        <taxon>Stramenopiles</taxon>
        <taxon>Ochrophyta</taxon>
        <taxon>Bacillariophyta</taxon>
        <taxon>Bacillariophyceae</taxon>
        <taxon>Bacillariophycidae</taxon>
        <taxon>Bacillariales</taxon>
        <taxon>Bacillariaceae</taxon>
        <taxon>Cylindrotheca</taxon>
    </lineage>
</organism>
<dbReference type="PANTHER" id="PTHR31610:SF0">
    <property type="entry name" value="SLC26A_SULP TRANSPORTER DOMAIN-CONTAINING PROTEIN"/>
    <property type="match status" value="1"/>
</dbReference>
<feature type="transmembrane region" description="Helical" evidence="2">
    <location>
        <begin position="315"/>
        <end position="339"/>
    </location>
</feature>
<evidence type="ECO:0000256" key="2">
    <source>
        <dbReference type="SAM" id="Phobius"/>
    </source>
</evidence>
<feature type="region of interest" description="Disordered" evidence="1">
    <location>
        <begin position="576"/>
        <end position="612"/>
    </location>
</feature>
<gene>
    <name evidence="3" type="ORF">CYCCA115_LOCUS4343</name>
</gene>
<proteinExistence type="predicted"/>
<name>A0AAD2CI93_9STRA</name>
<feature type="transmembrane region" description="Helical" evidence="2">
    <location>
        <begin position="281"/>
        <end position="303"/>
    </location>
</feature>
<dbReference type="AlphaFoldDB" id="A0AAD2CI93"/>
<feature type="transmembrane region" description="Helical" evidence="2">
    <location>
        <begin position="170"/>
        <end position="190"/>
    </location>
</feature>
<comment type="caution">
    <text evidence="3">The sequence shown here is derived from an EMBL/GenBank/DDBJ whole genome shotgun (WGS) entry which is preliminary data.</text>
</comment>